<dbReference type="Pfam" id="PF23554">
    <property type="entry name" value="TPR_DOCK"/>
    <property type="match status" value="1"/>
</dbReference>
<dbReference type="CDD" id="cd08679">
    <property type="entry name" value="C2_DOCK180_related"/>
    <property type="match status" value="1"/>
</dbReference>
<feature type="domain" description="SH3" evidence="7">
    <location>
        <begin position="570"/>
        <end position="635"/>
    </location>
</feature>
<dbReference type="InterPro" id="IPR035892">
    <property type="entry name" value="C2_domain_sf"/>
</dbReference>
<evidence type="ECO:0000313" key="10">
    <source>
        <dbReference type="EMBL" id="EFA84626.1"/>
    </source>
</evidence>
<gene>
    <name evidence="10" type="primary">docB</name>
    <name evidence="10" type="ORF">PPL_01616</name>
</gene>
<keyword evidence="2" id="KW-0597">Phosphoprotein</keyword>
<dbReference type="CDD" id="cd11684">
    <property type="entry name" value="DHR2_DOCK"/>
    <property type="match status" value="1"/>
</dbReference>
<dbReference type="SUPFAM" id="SSF48371">
    <property type="entry name" value="ARM repeat"/>
    <property type="match status" value="1"/>
</dbReference>
<dbReference type="Proteomes" id="UP000001396">
    <property type="component" value="Unassembled WGS sequence"/>
</dbReference>
<dbReference type="InterPro" id="IPR046773">
    <property type="entry name" value="DOCKER_Lobe_C"/>
</dbReference>
<feature type="compositionally biased region" description="Pro residues" evidence="6">
    <location>
        <begin position="274"/>
        <end position="288"/>
    </location>
</feature>
<dbReference type="Pfam" id="PF06920">
    <property type="entry name" value="DHR-2_Lobe_A"/>
    <property type="match status" value="1"/>
</dbReference>
<dbReference type="EMBL" id="ADBJ01000008">
    <property type="protein sequence ID" value="EFA84626.1"/>
    <property type="molecule type" value="Genomic_DNA"/>
</dbReference>
<dbReference type="InterPro" id="IPR043161">
    <property type="entry name" value="DOCK_C_lobe_A"/>
</dbReference>
<evidence type="ECO:0000256" key="4">
    <source>
        <dbReference type="PROSITE-ProRule" id="PRU00192"/>
    </source>
</evidence>
<comment type="similarity">
    <text evidence="5">Belongs to the DOCK family.</text>
</comment>
<feature type="compositionally biased region" description="Low complexity" evidence="6">
    <location>
        <begin position="237"/>
        <end position="273"/>
    </location>
</feature>
<keyword evidence="11" id="KW-1185">Reference proteome</keyword>
<dbReference type="PROSITE" id="PS51651">
    <property type="entry name" value="DOCKER"/>
    <property type="match status" value="1"/>
</dbReference>
<dbReference type="InterPro" id="IPR046769">
    <property type="entry name" value="DOCKER_Lobe_A"/>
</dbReference>
<dbReference type="InterPro" id="IPR046770">
    <property type="entry name" value="DOCKER_Lobe_B"/>
</dbReference>
<dbReference type="InterPro" id="IPR026791">
    <property type="entry name" value="DOCK"/>
</dbReference>
<feature type="region of interest" description="Disordered" evidence="6">
    <location>
        <begin position="197"/>
        <end position="410"/>
    </location>
</feature>
<dbReference type="SUPFAM" id="SSF50044">
    <property type="entry name" value="SH3-domain"/>
    <property type="match status" value="1"/>
</dbReference>
<evidence type="ECO:0000256" key="5">
    <source>
        <dbReference type="PROSITE-ProRule" id="PRU00983"/>
    </source>
</evidence>
<evidence type="ECO:0000256" key="2">
    <source>
        <dbReference type="ARBA" id="ARBA00022553"/>
    </source>
</evidence>
<feature type="compositionally biased region" description="Low complexity" evidence="6">
    <location>
        <begin position="362"/>
        <end position="375"/>
    </location>
</feature>
<evidence type="ECO:0000259" key="7">
    <source>
        <dbReference type="PROSITE" id="PS50002"/>
    </source>
</evidence>
<dbReference type="InterPro" id="IPR036028">
    <property type="entry name" value="SH3-like_dom_sf"/>
</dbReference>
<dbReference type="STRING" id="670386.D3B002"/>
<feature type="compositionally biased region" description="Low complexity" evidence="6">
    <location>
        <begin position="289"/>
        <end position="299"/>
    </location>
</feature>
<evidence type="ECO:0000256" key="1">
    <source>
        <dbReference type="ARBA" id="ARBA00022443"/>
    </source>
</evidence>
<reference evidence="10 11" key="1">
    <citation type="journal article" date="2011" name="Genome Res.">
        <title>Phylogeny-wide analysis of social amoeba genomes highlights ancient origins for complex intercellular communication.</title>
        <authorList>
            <person name="Heidel A.J."/>
            <person name="Lawal H.M."/>
            <person name="Felder M."/>
            <person name="Schilde C."/>
            <person name="Helps N.R."/>
            <person name="Tunggal B."/>
            <person name="Rivero F."/>
            <person name="John U."/>
            <person name="Schleicher M."/>
            <person name="Eichinger L."/>
            <person name="Platzer M."/>
            <person name="Noegel A.A."/>
            <person name="Schaap P."/>
            <person name="Gloeckner G."/>
        </authorList>
    </citation>
    <scope>NUCLEOTIDE SEQUENCE [LARGE SCALE GENOMIC DNA]</scope>
    <source>
        <strain evidence="11">ATCC 26659 / Pp 5 / PN500</strain>
    </source>
</reference>
<dbReference type="Gene3D" id="1.25.40.410">
    <property type="match status" value="1"/>
</dbReference>
<accession>D3B002</accession>
<evidence type="ECO:0000256" key="6">
    <source>
        <dbReference type="SAM" id="MobiDB-lite"/>
    </source>
</evidence>
<dbReference type="Pfam" id="PF14429">
    <property type="entry name" value="DOCK-C2"/>
    <property type="match status" value="1"/>
</dbReference>
<organism evidence="10 11">
    <name type="scientific">Heterostelium pallidum (strain ATCC 26659 / Pp 5 / PN500)</name>
    <name type="common">Cellular slime mold</name>
    <name type="synonym">Polysphondylium pallidum</name>
    <dbReference type="NCBI Taxonomy" id="670386"/>
    <lineage>
        <taxon>Eukaryota</taxon>
        <taxon>Amoebozoa</taxon>
        <taxon>Evosea</taxon>
        <taxon>Eumycetozoa</taxon>
        <taxon>Dictyostelia</taxon>
        <taxon>Acytosteliales</taxon>
        <taxon>Acytosteliaceae</taxon>
        <taxon>Heterostelium</taxon>
    </lineage>
</organism>
<dbReference type="PROSITE" id="PS50002">
    <property type="entry name" value="SH3"/>
    <property type="match status" value="1"/>
</dbReference>
<evidence type="ECO:0000259" key="9">
    <source>
        <dbReference type="PROSITE" id="PS51651"/>
    </source>
</evidence>
<dbReference type="InterPro" id="IPR001452">
    <property type="entry name" value="SH3_domain"/>
</dbReference>
<dbReference type="GO" id="GO:0007264">
    <property type="term" value="P:small GTPase-mediated signal transduction"/>
    <property type="evidence" value="ECO:0007669"/>
    <property type="project" value="InterPro"/>
</dbReference>
<dbReference type="InterPro" id="IPR027007">
    <property type="entry name" value="C2_DOCK-type_domain"/>
</dbReference>
<feature type="domain" description="C2 DOCK-type" evidence="8">
    <location>
        <begin position="946"/>
        <end position="1103"/>
    </location>
</feature>
<feature type="compositionally biased region" description="Polar residues" evidence="6">
    <location>
        <begin position="310"/>
        <end position="324"/>
    </location>
</feature>
<protein>
    <submittedName>
        <fullName evidence="10">DOCK family protein</fullName>
    </submittedName>
</protein>
<evidence type="ECO:0000259" key="8">
    <source>
        <dbReference type="PROSITE" id="PS51650"/>
    </source>
</evidence>
<sequence>MAVEHADILGAISSSLLRYMFPFYFDGAVYVFLVDNTDSPVSLLRLDIRTFTYNVLNQQYYRFDGIRSACFDTDHHQLYILDANFHFHRITMSTGERVKLQSLAHSLQRQTPPASMVYLKEIQTITTNTTTTTIQHNIYLLHGRQFKNHRYSIDNDQWASSWVVCAMSNPKQPIGTNTNGGPEINRLPVLKSTVQIPCNSSSQKSSPDLSNNNESGNDGAVKPNPFGAKLKPVATRPISTTGLSSPSITTPSSSTTPAPTTSTPASTTASPASRPLPKPAPTVTPSPTTPSTVTPTSSTIKPAPSVLNRFPQQSPATSTDTTSKPPARNFVIKKPAPVVSQPSTLAPLSTTQPKITPPASPTPTSTPSTQSIETPAAAPSSPVNKNSEVKSPDLHNNNEPVTVNNNNNNNNINKPIEVAVERKSVIISPDVLLSASDSTTISIASTPDAGVGQPKKVINKQWKPVAPTSLSQSTIPIAQAVNSETSEIAIKVTKNLQASAAKSVQRERLRVLASQSGDSITLTQKRGDIIEVVERGHDKRSYIGHNGYKSGAFSIGNTKTMSPLSAEPPANADYAVCVKDYRAPNNKSLTIMRGDVLVILERTSGTNCIGRMKHGLDGWSEAGEFPLEAVRIVSVSEYHLHSDVMEILMENSERSLDNLDESKDMEKRQHALRERVKAMQLVQDRLLSEVDASNALKLQAELRQQVESIGAQLGIEYFVANKTTGQLLTSEETASPITLLREHYHMIGEKRSFKTDKLAASNKTAGSEIDSNAAGGATGKWEYGQLVVDDIEPSDITEDVALLVRVVRRGAMKDLSSTVDTQNKKVSNADFRRPFACAILKLHSAFSDQNIGVFEKEYNLSLWTTSSDVNFSTIPDFLSKSNNDEELKKNGVEPVPKPAVGAQYQLQISTAFYDQPYKKSLEKWSDLAKLPKAEKLEHKVVLNERKHQLYITLDSGKFMQGKKIEISVRVRMENGDFLPFCLSLGSASQLVSELKTVVYTSTSPVWNEMIHIDVSPDKFLQAHLLFTVRSASSKANKSNVFAFAFLKLGGADQVALSNGDHSLVLYKASSDTISNNYITEDLPATQSGLTSQSDKLDKSKFSVRKNESLKIKSLFHTTQFVQHAVISQLIDWKSNEASIPTILDKFKFVDSISIMRNLTGIIDALFKIYDSSTAGSLFIVEPVALLVYNAIVFIIGLLTDERTNRFKHFKTVLDEYIQNQFSGAMAHKHLLNCLSYHMQDFSSKESAKISSTLKALDYIFQLIVKSRIVFLQQQSGNKLSSEHSDQQWREDISEFLAILNKLMSNNSPQLIVVQTLALRNFANMMKGLTNFFGKQQLCEILCQFIESVHISEKQEHLNSYKLTIFFQILSGPLPLDGETIPYLLPTLVNTMDHHFMNKGEEYRLSSQLLALALESLEHIKDTDNKQRSLCTILKLYPKLMQLADSVMSEINSTPSNISLSYDTTFFITSVLTIFNYLADFGITNKYIIDNSHIETTRTNVRRVLKILEGWMTRQVFTSRWPTMQLIHHRITMKMVAILTTFIYRCSPLQQQMSDLDMWNTFLTLQFSLILSPFLRSSKNRINRHHYISPSIKEIRTKSIVSIRDNWSYMSTNQNHFVQHIVPLLLASLLHQDHQVDELIQDLFFSVMKLDFTSDKKPFRRVETKTIEILDRIIIRVGEADEQLFRNFLTVRLSSFFAETEVMDEKFRTEAKGFIDNINHLLGLLFDFRTLPNDRSFEEERTIATLKMMEYFKDRKDTYIKYLHELLNQHINSSYFTEAGHAFMLHSDLYQWGTTTVPPFTFSTPDHPTPHTFPQETATNRKIRLLKLAVQYLDKGQAWEICVKLIQDLKEQYEEEYNFRALSEVLSQEADFYERILSTERFYSEYFRVGYYGRKFPQTIQGKEFLYKGFELERLSDFTSRILAKFPNAELLKSTSEPTQEILNADAQYLLITIVNPSSREEIENRTRPVIEGTPANSRSYLKRNNVNVFVYSKPFKKTTVKSGNEFADLWIRNHFLITDSTFPTIHRRAEVIKKKEVEVSPVENALNSVTQKTTDLEEMISKYELNQQLNLNPLAMALNGMIDAAVNGGINLYKEAFLGPTAGPDVNKEISNKLALALKKQIDILDRGMQIHSIRCPEEMRGLHEKLESLFPKIKSDVMSLIRKRFVYFEYIHLYMIG</sequence>
<keyword evidence="1 4" id="KW-0728">SH3 domain</keyword>
<dbReference type="InterPro" id="IPR016024">
    <property type="entry name" value="ARM-type_fold"/>
</dbReference>
<dbReference type="Gene3D" id="2.60.40.150">
    <property type="entry name" value="C2 domain"/>
    <property type="match status" value="1"/>
</dbReference>
<dbReference type="FunCoup" id="D3B002">
    <property type="interactions" value="4"/>
</dbReference>
<dbReference type="InterPro" id="IPR056372">
    <property type="entry name" value="TPR_DOCK"/>
</dbReference>
<dbReference type="GO" id="GO:0005737">
    <property type="term" value="C:cytoplasm"/>
    <property type="evidence" value="ECO:0007669"/>
    <property type="project" value="TreeGrafter"/>
</dbReference>
<dbReference type="Pfam" id="PF20421">
    <property type="entry name" value="DHR-2_Lobe_C"/>
    <property type="match status" value="1"/>
</dbReference>
<evidence type="ECO:0000313" key="11">
    <source>
        <dbReference type="Proteomes" id="UP000001396"/>
    </source>
</evidence>
<evidence type="ECO:0000256" key="3">
    <source>
        <dbReference type="ARBA" id="ARBA00022658"/>
    </source>
</evidence>
<feature type="compositionally biased region" description="Low complexity" evidence="6">
    <location>
        <begin position="397"/>
        <end position="410"/>
    </location>
</feature>
<name>D3B002_HETP5</name>
<comment type="caution">
    <text evidence="10">The sequence shown here is derived from an EMBL/GenBank/DDBJ whole genome shotgun (WGS) entry which is preliminary data.</text>
</comment>
<dbReference type="PANTHER" id="PTHR45653:SF5">
    <property type="entry name" value="DOCK FAMILY PROTEIN"/>
    <property type="match status" value="1"/>
</dbReference>
<dbReference type="RefSeq" id="XP_020436739.1">
    <property type="nucleotide sequence ID" value="XM_020572622.1"/>
</dbReference>
<dbReference type="Pfam" id="PF20422">
    <property type="entry name" value="DHR-2_Lobe_B"/>
    <property type="match status" value="1"/>
</dbReference>
<dbReference type="InParanoid" id="D3B002"/>
<proteinExistence type="inferred from homology"/>
<keyword evidence="3" id="KW-0344">Guanine-nucleotide releasing factor</keyword>
<dbReference type="GO" id="GO:0031267">
    <property type="term" value="F:small GTPase binding"/>
    <property type="evidence" value="ECO:0007669"/>
    <property type="project" value="TreeGrafter"/>
</dbReference>
<feature type="compositionally biased region" description="Polar residues" evidence="6">
    <location>
        <begin position="197"/>
        <end position="216"/>
    </location>
</feature>
<dbReference type="GO" id="GO:0005085">
    <property type="term" value="F:guanyl-nucleotide exchange factor activity"/>
    <property type="evidence" value="ECO:0007669"/>
    <property type="project" value="UniProtKB-KW"/>
</dbReference>
<dbReference type="InterPro" id="IPR027357">
    <property type="entry name" value="DOCKER_dom"/>
</dbReference>
<dbReference type="PANTHER" id="PTHR45653">
    <property type="entry name" value="DEDICATOR OF CYTOKINESIS"/>
    <property type="match status" value="1"/>
</dbReference>
<dbReference type="GeneID" id="31357145"/>
<dbReference type="InterPro" id="IPR043162">
    <property type="entry name" value="DOCK_C_lobe_C"/>
</dbReference>
<dbReference type="Gene3D" id="1.20.58.740">
    <property type="match status" value="1"/>
</dbReference>
<feature type="domain" description="DOCKER" evidence="9">
    <location>
        <begin position="1749"/>
        <end position="2167"/>
    </location>
</feature>
<dbReference type="GO" id="GO:0005886">
    <property type="term" value="C:plasma membrane"/>
    <property type="evidence" value="ECO:0007669"/>
    <property type="project" value="TreeGrafter"/>
</dbReference>
<dbReference type="OMA" id="HIHYGGT"/>
<feature type="compositionally biased region" description="Polar residues" evidence="6">
    <location>
        <begin position="340"/>
        <end position="354"/>
    </location>
</feature>
<dbReference type="PROSITE" id="PS51650">
    <property type="entry name" value="C2_DOCK"/>
    <property type="match status" value="1"/>
</dbReference>